<dbReference type="PROSITE" id="PS50016">
    <property type="entry name" value="ZF_PHD_2"/>
    <property type="match status" value="1"/>
</dbReference>
<feature type="compositionally biased region" description="Pro residues" evidence="5">
    <location>
        <begin position="507"/>
        <end position="516"/>
    </location>
</feature>
<dbReference type="SUPFAM" id="SSF56219">
    <property type="entry name" value="DNase I-like"/>
    <property type="match status" value="1"/>
</dbReference>
<evidence type="ECO:0000256" key="5">
    <source>
        <dbReference type="SAM" id="MobiDB-lite"/>
    </source>
</evidence>
<name>A0A8S3T0Q0_MYTED</name>
<dbReference type="Pfam" id="PF00628">
    <property type="entry name" value="PHD"/>
    <property type="match status" value="1"/>
</dbReference>
<comment type="caution">
    <text evidence="7">The sequence shown here is derived from an EMBL/GenBank/DDBJ whole genome shotgun (WGS) entry which is preliminary data.</text>
</comment>
<dbReference type="InterPro" id="IPR001965">
    <property type="entry name" value="Znf_PHD"/>
</dbReference>
<feature type="domain" description="PHD-type" evidence="6">
    <location>
        <begin position="107"/>
        <end position="160"/>
    </location>
</feature>
<evidence type="ECO:0000256" key="1">
    <source>
        <dbReference type="ARBA" id="ARBA00022723"/>
    </source>
</evidence>
<feature type="region of interest" description="Disordered" evidence="5">
    <location>
        <begin position="507"/>
        <end position="567"/>
    </location>
</feature>
<dbReference type="InterPro" id="IPR013083">
    <property type="entry name" value="Znf_RING/FYVE/PHD"/>
</dbReference>
<dbReference type="Gene3D" id="3.60.10.10">
    <property type="entry name" value="Endonuclease/exonuclease/phosphatase"/>
    <property type="match status" value="1"/>
</dbReference>
<feature type="compositionally biased region" description="Basic and acidic residues" evidence="5">
    <location>
        <begin position="188"/>
        <end position="205"/>
    </location>
</feature>
<keyword evidence="1" id="KW-0479">Metal-binding</keyword>
<evidence type="ECO:0000256" key="2">
    <source>
        <dbReference type="ARBA" id="ARBA00022771"/>
    </source>
</evidence>
<evidence type="ECO:0000313" key="7">
    <source>
        <dbReference type="EMBL" id="CAG2224887.1"/>
    </source>
</evidence>
<evidence type="ECO:0000256" key="4">
    <source>
        <dbReference type="PROSITE-ProRule" id="PRU00146"/>
    </source>
</evidence>
<dbReference type="InterPro" id="IPR019787">
    <property type="entry name" value="Znf_PHD-finger"/>
</dbReference>
<feature type="compositionally biased region" description="Polar residues" evidence="5">
    <location>
        <begin position="522"/>
        <end position="567"/>
    </location>
</feature>
<dbReference type="OrthoDB" id="6185793at2759"/>
<organism evidence="7 8">
    <name type="scientific">Mytilus edulis</name>
    <name type="common">Blue mussel</name>
    <dbReference type="NCBI Taxonomy" id="6550"/>
    <lineage>
        <taxon>Eukaryota</taxon>
        <taxon>Metazoa</taxon>
        <taxon>Spiralia</taxon>
        <taxon>Lophotrochozoa</taxon>
        <taxon>Mollusca</taxon>
        <taxon>Bivalvia</taxon>
        <taxon>Autobranchia</taxon>
        <taxon>Pteriomorphia</taxon>
        <taxon>Mytilida</taxon>
        <taxon>Mytiloidea</taxon>
        <taxon>Mytilidae</taxon>
        <taxon>Mytilinae</taxon>
        <taxon>Mytilus</taxon>
    </lineage>
</organism>
<dbReference type="InterPro" id="IPR011011">
    <property type="entry name" value="Znf_FYVE_PHD"/>
</dbReference>
<sequence>MTVNGNHVDIFVSDILEILCNILKVNLKTLDVINQNISTQLNNQNIKENTVSRTSTTDQLAIKDNDLQEQQSDTTMSKSRQLLEYKDNNTNCIIDTNTTSNTNSDNSCICPICESDVTVEGIACDSCDQWFHFNCANILPSAADNIYKEIGFHCAQCNDQLLFDNIDIHETTPKQVHVDKNTSICPTQEHDKDLDTHETTPKHVDINMPNFPTKEQNSELENLRRSNIRVPQNPDTEILIQNISSEPDIVPTILQDNITTGITFKPANTITPNTNVQNRKNIRKNQPKIEERNISNSQRARILSLENEIVQLKRVIETIQTTSTGTNNNIHVEAPNTNHGSNSITNNCQNNIPNQQYSSCNTCHHHSCNDRQQSSNLQQELMEQRLRSLENHISLSTALNLHISLQSRIVNQQTTQIPYVQPPQFQGHYAYPNQMGYNTHHPNNFNGGHMYQQGIPQFGHSIYNNPYYLNQGGMPHFSTLPNHNVNVSRHHIGQQVPTYHQVPTFGPPTYRPPTYQPPIYQHDQQTRPNHVNNQQRQSSSIVQPTTMRPTPQVSQNIQPMNKNACSSSINKANTSEQLTNSTTYLDQQEKQQTTILNHSSSTVEINIEHQTKNSVKSNTAFLVSLALDNKIICIQEHFLWEFQKHFLSDILPNFDNFTRCHDSNDPLDGSKLPKGQSGVSILWPDAWSGNVKKLKEGNERIVAITLSSNYNICIINAYLPTNDKDSAYEYSECLDIIFDIILKYQDLYEIILCGDLNGTLLQSRSNKHDKLLKNFVQELGLQTAGNYNSKMTFFHHSGQSSSQIDYILTRNLSIFKEYKIWDRSATNSSAHVPVETNTTVKIPSAANRKPSEGTSYKKLLWDEINTEIYTSNLSEGLLKIKPEDSTSDQLQTITNELLKATKVAVPAKPIKLQGPKWKATPTVRKHLKSCKLLYSQWKNQGRPQNHPSHTELKTAKKLLRNSQRIEQAVARKQLYQQIMEKPTTKLFYRLINRNRNSRTSTTTCIEIDGEKEYCHSNQRKVFANYYEDLSMPKNSEYDNSYLDLCQTRQNLIEKFYKENPVTSDPYTETEIQKSIETLNLYNLPNIWELQCSLPTKYSWKTLVNLKMSNHWKNILQIDTIQKTSLKYLAINQIKNGKPHISYTTLQPTILDVRKGIIKSRMMTRTYTLQADRHKFSRYEIAPTCQMCNQEPEDLTHMLTTCSALSETRKETFNPIKNHVTKFIGERKWKETFFDRHQITVLIIDCTNFSYIFRESKLKIEELEMLTRDMCYKMHNSRLKLINISV</sequence>
<reference evidence="7" key="1">
    <citation type="submission" date="2021-03" db="EMBL/GenBank/DDBJ databases">
        <authorList>
            <person name="Bekaert M."/>
        </authorList>
    </citation>
    <scope>NUCLEOTIDE SEQUENCE</scope>
</reference>
<dbReference type="GO" id="GO:0008270">
    <property type="term" value="F:zinc ion binding"/>
    <property type="evidence" value="ECO:0007669"/>
    <property type="project" value="UniProtKB-KW"/>
</dbReference>
<keyword evidence="8" id="KW-1185">Reference proteome</keyword>
<dbReference type="InterPro" id="IPR019786">
    <property type="entry name" value="Zinc_finger_PHD-type_CS"/>
</dbReference>
<gene>
    <name evidence="7" type="ORF">MEDL_38050</name>
</gene>
<dbReference type="Gene3D" id="3.30.40.10">
    <property type="entry name" value="Zinc/RING finger domain, C3HC4 (zinc finger)"/>
    <property type="match status" value="1"/>
</dbReference>
<evidence type="ECO:0000256" key="3">
    <source>
        <dbReference type="ARBA" id="ARBA00022833"/>
    </source>
</evidence>
<dbReference type="PROSITE" id="PS01359">
    <property type="entry name" value="ZF_PHD_1"/>
    <property type="match status" value="1"/>
</dbReference>
<keyword evidence="2 4" id="KW-0863">Zinc-finger</keyword>
<feature type="region of interest" description="Disordered" evidence="5">
    <location>
        <begin position="185"/>
        <end position="213"/>
    </location>
</feature>
<dbReference type="SUPFAM" id="SSF57903">
    <property type="entry name" value="FYVE/PHD zinc finger"/>
    <property type="match status" value="1"/>
</dbReference>
<dbReference type="EMBL" id="CAJPWZ010001822">
    <property type="protein sequence ID" value="CAG2224887.1"/>
    <property type="molecule type" value="Genomic_DNA"/>
</dbReference>
<protein>
    <recommendedName>
        <fullName evidence="6">PHD-type domain-containing protein</fullName>
    </recommendedName>
</protein>
<evidence type="ECO:0000313" key="8">
    <source>
        <dbReference type="Proteomes" id="UP000683360"/>
    </source>
</evidence>
<dbReference type="InterPro" id="IPR036691">
    <property type="entry name" value="Endo/exonu/phosph_ase_sf"/>
</dbReference>
<keyword evidence="3" id="KW-0862">Zinc</keyword>
<evidence type="ECO:0000259" key="6">
    <source>
        <dbReference type="PROSITE" id="PS50016"/>
    </source>
</evidence>
<dbReference type="SMART" id="SM00249">
    <property type="entry name" value="PHD"/>
    <property type="match status" value="1"/>
</dbReference>
<proteinExistence type="predicted"/>
<accession>A0A8S3T0Q0</accession>
<dbReference type="Proteomes" id="UP000683360">
    <property type="component" value="Unassembled WGS sequence"/>
</dbReference>